<dbReference type="EMBL" id="MGJZ01000022">
    <property type="protein sequence ID" value="OGN16907.1"/>
    <property type="molecule type" value="Genomic_DNA"/>
</dbReference>
<reference evidence="2 3" key="1">
    <citation type="journal article" date="2016" name="Nat. Commun.">
        <title>Thousands of microbial genomes shed light on interconnected biogeochemical processes in an aquifer system.</title>
        <authorList>
            <person name="Anantharaman K."/>
            <person name="Brown C.T."/>
            <person name="Hug L.A."/>
            <person name="Sharon I."/>
            <person name="Castelle C.J."/>
            <person name="Probst A.J."/>
            <person name="Thomas B.C."/>
            <person name="Singh A."/>
            <person name="Wilkins M.J."/>
            <person name="Karaoz U."/>
            <person name="Brodie E.L."/>
            <person name="Williams K.H."/>
            <person name="Hubbard S.S."/>
            <person name="Banfield J.F."/>
        </authorList>
    </citation>
    <scope>NUCLEOTIDE SEQUENCE [LARGE SCALE GENOMIC DNA]</scope>
</reference>
<comment type="caution">
    <text evidence="2">The sequence shown here is derived from an EMBL/GenBank/DDBJ whole genome shotgun (WGS) entry which is preliminary data.</text>
</comment>
<dbReference type="STRING" id="1802685.A3C88_00475"/>
<keyword evidence="1" id="KW-0812">Transmembrane</keyword>
<protein>
    <submittedName>
        <fullName evidence="2">Uncharacterized protein</fullName>
    </submittedName>
</protein>
<keyword evidence="1" id="KW-0472">Membrane</keyword>
<evidence type="ECO:0000313" key="2">
    <source>
        <dbReference type="EMBL" id="OGN16907.1"/>
    </source>
</evidence>
<gene>
    <name evidence="2" type="ORF">A3C88_00475</name>
</gene>
<feature type="transmembrane region" description="Helical" evidence="1">
    <location>
        <begin position="18"/>
        <end position="36"/>
    </location>
</feature>
<sequence length="114" mass="12755">MRTLIHKARQQPRHIRELLAGLCTLVVVAVVVTVWFNSFERNLYALLNEPQDQETQLAIEKSQSLLGSIGSSVKDFGLAMGQLFSLFNGKDSNITINQDADEGQPYPLPVWGNR</sequence>
<dbReference type="Proteomes" id="UP000178117">
    <property type="component" value="Unassembled WGS sequence"/>
</dbReference>
<organism evidence="2 3">
    <name type="scientific">Candidatus Yanofskybacteria bacterium RIFCSPHIGHO2_02_FULL_50_12</name>
    <dbReference type="NCBI Taxonomy" id="1802685"/>
    <lineage>
        <taxon>Bacteria</taxon>
        <taxon>Candidatus Yanofskyibacteriota</taxon>
    </lineage>
</organism>
<name>A0A1F8FUQ6_9BACT</name>
<keyword evidence="1" id="KW-1133">Transmembrane helix</keyword>
<evidence type="ECO:0000256" key="1">
    <source>
        <dbReference type="SAM" id="Phobius"/>
    </source>
</evidence>
<dbReference type="AlphaFoldDB" id="A0A1F8FUQ6"/>
<accession>A0A1F8FUQ6</accession>
<proteinExistence type="predicted"/>
<evidence type="ECO:0000313" key="3">
    <source>
        <dbReference type="Proteomes" id="UP000178117"/>
    </source>
</evidence>